<evidence type="ECO:0000313" key="3">
    <source>
        <dbReference type="Proteomes" id="UP001240678"/>
    </source>
</evidence>
<dbReference type="GeneID" id="85335587"/>
<dbReference type="EMBL" id="MOOE01000003">
    <property type="protein sequence ID" value="KAK1535105.1"/>
    <property type="molecule type" value="Genomic_DNA"/>
</dbReference>
<evidence type="ECO:0000313" key="2">
    <source>
        <dbReference type="EMBL" id="KAK1535105.1"/>
    </source>
</evidence>
<protein>
    <recommendedName>
        <fullName evidence="4">Secreted protein</fullName>
    </recommendedName>
</protein>
<dbReference type="AlphaFoldDB" id="A0AAI9Z5U4"/>
<sequence>MDTSYAPFALFFCLLREGRCAALPIVVLLNPYLAAIVRRHGPGLSVFAKSLDCVALQDNPQIPERPGGGNHSHVDKSPDSEVVFTECYFEEYAVHDRVG</sequence>
<feature type="signal peptide" evidence="1">
    <location>
        <begin position="1"/>
        <end position="22"/>
    </location>
</feature>
<proteinExistence type="predicted"/>
<accession>A0AAI9Z5U4</accession>
<organism evidence="2 3">
    <name type="scientific">Colletotrichum costaricense</name>
    <dbReference type="NCBI Taxonomy" id="1209916"/>
    <lineage>
        <taxon>Eukaryota</taxon>
        <taxon>Fungi</taxon>
        <taxon>Dikarya</taxon>
        <taxon>Ascomycota</taxon>
        <taxon>Pezizomycotina</taxon>
        <taxon>Sordariomycetes</taxon>
        <taxon>Hypocreomycetidae</taxon>
        <taxon>Glomerellales</taxon>
        <taxon>Glomerellaceae</taxon>
        <taxon>Colletotrichum</taxon>
        <taxon>Colletotrichum acutatum species complex</taxon>
    </lineage>
</organism>
<reference evidence="2 3" key="1">
    <citation type="submission" date="2016-10" db="EMBL/GenBank/DDBJ databases">
        <title>The genome sequence of Colletotrichum fioriniae PJ7.</title>
        <authorList>
            <person name="Baroncelli R."/>
        </authorList>
    </citation>
    <scope>NUCLEOTIDE SEQUENCE [LARGE SCALE GENOMIC DNA]</scope>
    <source>
        <strain evidence="2 3">IMI 309622</strain>
    </source>
</reference>
<keyword evidence="3" id="KW-1185">Reference proteome</keyword>
<feature type="chain" id="PRO_5042558006" description="Secreted protein" evidence="1">
    <location>
        <begin position="23"/>
        <end position="99"/>
    </location>
</feature>
<evidence type="ECO:0008006" key="4">
    <source>
        <dbReference type="Google" id="ProtNLM"/>
    </source>
</evidence>
<dbReference type="RefSeq" id="XP_060318305.1">
    <property type="nucleotide sequence ID" value="XM_060452040.1"/>
</dbReference>
<evidence type="ECO:0000256" key="1">
    <source>
        <dbReference type="SAM" id="SignalP"/>
    </source>
</evidence>
<keyword evidence="1" id="KW-0732">Signal</keyword>
<gene>
    <name evidence="2" type="ORF">CCOS01_03857</name>
</gene>
<comment type="caution">
    <text evidence="2">The sequence shown here is derived from an EMBL/GenBank/DDBJ whole genome shotgun (WGS) entry which is preliminary data.</text>
</comment>
<name>A0AAI9Z5U4_9PEZI</name>
<dbReference type="Proteomes" id="UP001240678">
    <property type="component" value="Unassembled WGS sequence"/>
</dbReference>